<dbReference type="AlphaFoldDB" id="A0A9D0YXW5"/>
<dbReference type="EMBL" id="DVFI01000101">
    <property type="protein sequence ID" value="HIQ63406.1"/>
    <property type="molecule type" value="Genomic_DNA"/>
</dbReference>
<accession>A0A9D0YXW5</accession>
<protein>
    <submittedName>
        <fullName evidence="1">DUF4364 family protein</fullName>
    </submittedName>
</protein>
<comment type="caution">
    <text evidence="1">The sequence shown here is derived from an EMBL/GenBank/DDBJ whole genome shotgun (WGS) entry which is preliminary data.</text>
</comment>
<dbReference type="InterPro" id="IPR025374">
    <property type="entry name" value="DUF4364"/>
</dbReference>
<proteinExistence type="predicted"/>
<dbReference type="Pfam" id="PF14277">
    <property type="entry name" value="DUF4364"/>
    <property type="match status" value="1"/>
</dbReference>
<reference evidence="1" key="1">
    <citation type="submission" date="2020-10" db="EMBL/GenBank/DDBJ databases">
        <authorList>
            <person name="Gilroy R."/>
        </authorList>
    </citation>
    <scope>NUCLEOTIDE SEQUENCE</scope>
    <source>
        <strain evidence="1">ChiHile30-977</strain>
    </source>
</reference>
<gene>
    <name evidence="1" type="ORF">IAA66_07445</name>
</gene>
<reference evidence="1" key="2">
    <citation type="journal article" date="2021" name="PeerJ">
        <title>Extensive microbial diversity within the chicken gut microbiome revealed by metagenomics and culture.</title>
        <authorList>
            <person name="Gilroy R."/>
            <person name="Ravi A."/>
            <person name="Getino M."/>
            <person name="Pursley I."/>
            <person name="Horton D.L."/>
            <person name="Alikhan N.F."/>
            <person name="Baker D."/>
            <person name="Gharbi K."/>
            <person name="Hall N."/>
            <person name="Watson M."/>
            <person name="Adriaenssens E.M."/>
            <person name="Foster-Nyarko E."/>
            <person name="Jarju S."/>
            <person name="Secka A."/>
            <person name="Antonio M."/>
            <person name="Oren A."/>
            <person name="Chaudhuri R.R."/>
            <person name="La Ragione R."/>
            <person name="Hildebrand F."/>
            <person name="Pallen M.J."/>
        </authorList>
    </citation>
    <scope>NUCLEOTIDE SEQUENCE</scope>
    <source>
        <strain evidence="1">ChiHile30-977</strain>
    </source>
</reference>
<organism evidence="1 2">
    <name type="scientific">Candidatus Avichristensenella intestinipullorum</name>
    <dbReference type="NCBI Taxonomy" id="2840693"/>
    <lineage>
        <taxon>Bacteria</taxon>
        <taxon>Bacillati</taxon>
        <taxon>Bacillota</taxon>
        <taxon>Clostridia</taxon>
        <taxon>Candidatus Avichristensenella</taxon>
    </lineage>
</organism>
<name>A0A9D0YXW5_9FIRM</name>
<evidence type="ECO:0000313" key="2">
    <source>
        <dbReference type="Proteomes" id="UP000886819"/>
    </source>
</evidence>
<sequence length="178" mass="20336">MQRRPSDLENKLLLLHAVDRLGAVTAPQLLAFMAENDGMDYITLQLCLAELDDAGLLRRRPHALGMLYTLTGEGLDTLSMFRARVPHSRLEGINRVADNWRIRFRRERQMLSDFERAPNGDYAVRLRVMERNEPLLDMTISVPTHGQAQRMCDAWAARAGDIYAHIMHALGEEQTPQK</sequence>
<evidence type="ECO:0000313" key="1">
    <source>
        <dbReference type="EMBL" id="HIQ63406.1"/>
    </source>
</evidence>
<dbReference type="Proteomes" id="UP000886819">
    <property type="component" value="Unassembled WGS sequence"/>
</dbReference>